<feature type="domain" description="Isochorismatase-like" evidence="4">
    <location>
        <begin position="7"/>
        <end position="145"/>
    </location>
</feature>
<name>A0A0D0CN67_9AGAR</name>
<evidence type="ECO:0000313" key="5">
    <source>
        <dbReference type="EMBL" id="KIK60142.1"/>
    </source>
</evidence>
<keyword evidence="2" id="KW-0378">Hydrolase</keyword>
<keyword evidence="3" id="KW-0732">Signal</keyword>
<dbReference type="PANTHER" id="PTHR43540">
    <property type="entry name" value="PEROXYUREIDOACRYLATE/UREIDOACRYLATE AMIDOHYDROLASE-RELATED"/>
    <property type="match status" value="1"/>
</dbReference>
<dbReference type="Gene3D" id="3.40.50.850">
    <property type="entry name" value="Isochorismatase-like"/>
    <property type="match status" value="1"/>
</dbReference>
<dbReference type="GO" id="GO:0016787">
    <property type="term" value="F:hydrolase activity"/>
    <property type="evidence" value="ECO:0007669"/>
    <property type="project" value="UniProtKB-KW"/>
</dbReference>
<feature type="signal peptide" evidence="3">
    <location>
        <begin position="1"/>
        <end position="18"/>
    </location>
</feature>
<dbReference type="InterPro" id="IPR050272">
    <property type="entry name" value="Isochorismatase-like_hydrls"/>
</dbReference>
<evidence type="ECO:0000259" key="4">
    <source>
        <dbReference type="Pfam" id="PF00857"/>
    </source>
</evidence>
<keyword evidence="6" id="KW-1185">Reference proteome</keyword>
<dbReference type="InterPro" id="IPR000868">
    <property type="entry name" value="Isochorismatase-like_dom"/>
</dbReference>
<dbReference type="SUPFAM" id="SSF52499">
    <property type="entry name" value="Isochorismatase-like hydrolases"/>
    <property type="match status" value="1"/>
</dbReference>
<organism evidence="5 6">
    <name type="scientific">Collybiopsis luxurians FD-317 M1</name>
    <dbReference type="NCBI Taxonomy" id="944289"/>
    <lineage>
        <taxon>Eukaryota</taxon>
        <taxon>Fungi</taxon>
        <taxon>Dikarya</taxon>
        <taxon>Basidiomycota</taxon>
        <taxon>Agaricomycotina</taxon>
        <taxon>Agaricomycetes</taxon>
        <taxon>Agaricomycetidae</taxon>
        <taxon>Agaricales</taxon>
        <taxon>Marasmiineae</taxon>
        <taxon>Omphalotaceae</taxon>
        <taxon>Collybiopsis</taxon>
        <taxon>Collybiopsis luxurians</taxon>
    </lineage>
</organism>
<evidence type="ECO:0000256" key="3">
    <source>
        <dbReference type="SAM" id="SignalP"/>
    </source>
</evidence>
<dbReference type="OrthoDB" id="167809at2759"/>
<proteinExistence type="inferred from homology"/>
<reference evidence="5 6" key="1">
    <citation type="submission" date="2014-04" db="EMBL/GenBank/DDBJ databases">
        <title>Evolutionary Origins and Diversification of the Mycorrhizal Mutualists.</title>
        <authorList>
            <consortium name="DOE Joint Genome Institute"/>
            <consortium name="Mycorrhizal Genomics Consortium"/>
            <person name="Kohler A."/>
            <person name="Kuo A."/>
            <person name="Nagy L.G."/>
            <person name="Floudas D."/>
            <person name="Copeland A."/>
            <person name="Barry K.W."/>
            <person name="Cichocki N."/>
            <person name="Veneault-Fourrey C."/>
            <person name="LaButti K."/>
            <person name="Lindquist E.A."/>
            <person name="Lipzen A."/>
            <person name="Lundell T."/>
            <person name="Morin E."/>
            <person name="Murat C."/>
            <person name="Riley R."/>
            <person name="Ohm R."/>
            <person name="Sun H."/>
            <person name="Tunlid A."/>
            <person name="Henrissat B."/>
            <person name="Grigoriev I.V."/>
            <person name="Hibbett D.S."/>
            <person name="Martin F."/>
        </authorList>
    </citation>
    <scope>NUCLEOTIDE SEQUENCE [LARGE SCALE GENOMIC DNA]</scope>
    <source>
        <strain evidence="5 6">FD-317 M1</strain>
    </source>
</reference>
<dbReference type="InterPro" id="IPR036380">
    <property type="entry name" value="Isochorismatase-like_sf"/>
</dbReference>
<feature type="chain" id="PRO_5002208539" evidence="3">
    <location>
        <begin position="19"/>
        <end position="188"/>
    </location>
</feature>
<dbReference type="HOGENOM" id="CLU_068979_11_0_1"/>
<dbReference type="EMBL" id="KN834776">
    <property type="protein sequence ID" value="KIK60142.1"/>
    <property type="molecule type" value="Genomic_DNA"/>
</dbReference>
<dbReference type="PANTHER" id="PTHR43540:SF1">
    <property type="entry name" value="ISOCHORISMATASE HYDROLASE"/>
    <property type="match status" value="1"/>
</dbReference>
<evidence type="ECO:0000256" key="2">
    <source>
        <dbReference type="ARBA" id="ARBA00022801"/>
    </source>
</evidence>
<dbReference type="AlphaFoldDB" id="A0A0D0CN67"/>
<evidence type="ECO:0000313" key="6">
    <source>
        <dbReference type="Proteomes" id="UP000053593"/>
    </source>
</evidence>
<dbReference type="Proteomes" id="UP000053593">
    <property type="component" value="Unassembled WGS sequence"/>
</dbReference>
<comment type="similarity">
    <text evidence="1">Belongs to the isochorismatase family.</text>
</comment>
<sequence>MTITKRVLLLLDVQVCNLSDPPRGVPSAPTLRGNIETVLNAARGAKPPPVIVHVRNAGDVGDPDEVGSSGWELMFEPVLGAGYVVDKVKNNAFSGTRLGELVPVDAEVVVVGVGSDFGIRATCSVALDRGNAVILIRGAHGTYDRLEVLYGGGVTPAVKVEEEVEDELEEAGVAVLDMKDVYGIFTDR</sequence>
<gene>
    <name evidence="5" type="ORF">GYMLUDRAFT_168163</name>
</gene>
<accession>A0A0D0CN67</accession>
<dbReference type="Pfam" id="PF00857">
    <property type="entry name" value="Isochorismatase"/>
    <property type="match status" value="1"/>
</dbReference>
<evidence type="ECO:0000256" key="1">
    <source>
        <dbReference type="ARBA" id="ARBA00006336"/>
    </source>
</evidence>
<protein>
    <submittedName>
        <fullName evidence="5">Unplaced genomic scaffold GYMLUscaffold_28, whole genome shotgun sequence</fullName>
    </submittedName>
</protein>